<dbReference type="OrthoDB" id="1055148at2759"/>
<sequence>METWFLIILVSFFIFIFLKALLNLFFSSMNKKPILTLPPGPLSLPIIGNVNVLWLLKSIGDLVPIVRSLHAKFGPIVTLRIGPRPAIFIADRHLAHQALIQKSAVFADRPVSHALNTIISGNQHNINQGFFGPTWRILRRNLNSEILQSSRVKSYSHARKWALTNLLNCFEMQSKSGDYIRVIDHVRYAVFSLLLFMCFGEKFEREKIEEIQRVVIGMYDTKFNILNFWQRFSRIMYSKLWSEFLQLQKKQEDLFIPLMKSRKKLKEERLSKTDHNKKNDDYVLSYVDTIVDLQLPHEKRKLSDIEMVALCNEFLFGGSDTTGNVIQWIMANLVMYQHIQEKLFVEIKGVVGDAEKEIKEDDLQKMPYLKAVVLEGLRRHPPTHFLLPHAVTEDVMLGGYLVPKKGSVNFMVADIGWDPKVWEDPMVFNPERFIGGEAFDIAGIKEIKMMPFGAGRRMCPGYGLALLHLEYFVANLVWNFEWKAVDGNDIDLSQKQEVTMVMKNPLEVRISPRLSSII</sequence>
<keyword evidence="16" id="KW-1185">Reference proteome</keyword>
<organism evidence="15 16">
    <name type="scientific">Ricinus communis</name>
    <name type="common">Castor bean</name>
    <dbReference type="NCBI Taxonomy" id="3988"/>
    <lineage>
        <taxon>Eukaryota</taxon>
        <taxon>Viridiplantae</taxon>
        <taxon>Streptophyta</taxon>
        <taxon>Embryophyta</taxon>
        <taxon>Tracheophyta</taxon>
        <taxon>Spermatophyta</taxon>
        <taxon>Magnoliopsida</taxon>
        <taxon>eudicotyledons</taxon>
        <taxon>Gunneridae</taxon>
        <taxon>Pentapetalae</taxon>
        <taxon>rosids</taxon>
        <taxon>fabids</taxon>
        <taxon>Malpighiales</taxon>
        <taxon>Euphorbiaceae</taxon>
        <taxon>Acalyphoideae</taxon>
        <taxon>Acalypheae</taxon>
        <taxon>Ricinus</taxon>
    </lineage>
</organism>
<dbReference type="InterPro" id="IPR002401">
    <property type="entry name" value="Cyt_P450_E_grp-I"/>
</dbReference>
<dbReference type="Pfam" id="PF00067">
    <property type="entry name" value="p450"/>
    <property type="match status" value="1"/>
</dbReference>
<dbReference type="PRINTS" id="PR00463">
    <property type="entry name" value="EP450I"/>
</dbReference>
<protein>
    <submittedName>
        <fullName evidence="15">Cytochrome P450, putative</fullName>
        <ecNumber evidence="15">1.14.14.1</ecNumber>
    </submittedName>
</protein>
<dbReference type="SUPFAM" id="SSF48264">
    <property type="entry name" value="Cytochrome P450"/>
    <property type="match status" value="1"/>
</dbReference>
<evidence type="ECO:0000256" key="1">
    <source>
        <dbReference type="ARBA" id="ARBA00001971"/>
    </source>
</evidence>
<dbReference type="GO" id="GO:0016709">
    <property type="term" value="F:oxidoreductase activity, acting on paired donors, with incorporation or reduction of molecular oxygen, NAD(P)H as one donor, and incorporation of one atom of oxygen"/>
    <property type="evidence" value="ECO:0000318"/>
    <property type="project" value="GO_Central"/>
</dbReference>
<evidence type="ECO:0000256" key="11">
    <source>
        <dbReference type="ARBA" id="ARBA00023136"/>
    </source>
</evidence>
<evidence type="ECO:0000256" key="12">
    <source>
        <dbReference type="PIRSR" id="PIRSR602401-1"/>
    </source>
</evidence>
<feature type="binding site" description="axial binding residue" evidence="12">
    <location>
        <position position="459"/>
    </location>
    <ligand>
        <name>heme</name>
        <dbReference type="ChEBI" id="CHEBI:30413"/>
    </ligand>
    <ligandPart>
        <name>Fe</name>
        <dbReference type="ChEBI" id="CHEBI:18248"/>
    </ligandPart>
</feature>
<dbReference type="FunCoup" id="B9SDH2">
    <property type="interactions" value="104"/>
</dbReference>
<dbReference type="InterPro" id="IPR036396">
    <property type="entry name" value="Cyt_P450_sf"/>
</dbReference>
<dbReference type="STRING" id="3988.B9SDH2"/>
<dbReference type="EMBL" id="EQ973927">
    <property type="protein sequence ID" value="EEF38409.1"/>
    <property type="molecule type" value="Genomic_DNA"/>
</dbReference>
<evidence type="ECO:0000256" key="3">
    <source>
        <dbReference type="ARBA" id="ARBA00010617"/>
    </source>
</evidence>
<keyword evidence="11 14" id="KW-0472">Membrane</keyword>
<evidence type="ECO:0000256" key="10">
    <source>
        <dbReference type="ARBA" id="ARBA00023033"/>
    </source>
</evidence>
<evidence type="ECO:0000256" key="13">
    <source>
        <dbReference type="RuleBase" id="RU000461"/>
    </source>
</evidence>
<evidence type="ECO:0000256" key="6">
    <source>
        <dbReference type="ARBA" id="ARBA00022723"/>
    </source>
</evidence>
<dbReference type="eggNOG" id="KOG0156">
    <property type="taxonomic scope" value="Eukaryota"/>
</dbReference>
<evidence type="ECO:0000256" key="4">
    <source>
        <dbReference type="ARBA" id="ARBA00022617"/>
    </source>
</evidence>
<evidence type="ECO:0000256" key="2">
    <source>
        <dbReference type="ARBA" id="ARBA00004167"/>
    </source>
</evidence>
<comment type="subcellular location">
    <subcellularLocation>
        <location evidence="2">Membrane</location>
        <topology evidence="2">Single-pass membrane protein</topology>
    </subcellularLocation>
</comment>
<keyword evidence="8 13" id="KW-0560">Oxidoreductase</keyword>
<proteinExistence type="inferred from homology"/>
<evidence type="ECO:0000256" key="7">
    <source>
        <dbReference type="ARBA" id="ARBA00022989"/>
    </source>
</evidence>
<accession>B9SDH2</accession>
<dbReference type="GO" id="GO:0016712">
    <property type="term" value="F:oxidoreductase activity, acting on paired donors, with incorporation or reduction of molecular oxygen, reduced flavin or flavoprotein as one donor, and incorporation of one atom of oxygen"/>
    <property type="evidence" value="ECO:0007669"/>
    <property type="project" value="UniProtKB-EC"/>
</dbReference>
<gene>
    <name evidence="15" type="ORF">RCOM_1517790</name>
</gene>
<dbReference type="Gene3D" id="1.10.630.10">
    <property type="entry name" value="Cytochrome P450"/>
    <property type="match status" value="1"/>
</dbReference>
<name>B9SDH2_RICCO</name>
<dbReference type="InterPro" id="IPR051103">
    <property type="entry name" value="Plant_metabolite_P450s"/>
</dbReference>
<dbReference type="AlphaFoldDB" id="B9SDH2"/>
<keyword evidence="4 12" id="KW-0349">Heme</keyword>
<dbReference type="PRINTS" id="PR00385">
    <property type="entry name" value="P450"/>
</dbReference>
<comment type="cofactor">
    <cofactor evidence="1 12">
        <name>heme</name>
        <dbReference type="ChEBI" id="CHEBI:30413"/>
    </cofactor>
</comment>
<reference evidence="16" key="1">
    <citation type="journal article" date="2010" name="Nat. Biotechnol.">
        <title>Draft genome sequence of the oilseed species Ricinus communis.</title>
        <authorList>
            <person name="Chan A.P."/>
            <person name="Crabtree J."/>
            <person name="Zhao Q."/>
            <person name="Lorenzi H."/>
            <person name="Orvis J."/>
            <person name="Puiu D."/>
            <person name="Melake-Berhan A."/>
            <person name="Jones K.M."/>
            <person name="Redman J."/>
            <person name="Chen G."/>
            <person name="Cahoon E.B."/>
            <person name="Gedil M."/>
            <person name="Stanke M."/>
            <person name="Haas B.J."/>
            <person name="Wortman J.R."/>
            <person name="Fraser-Liggett C.M."/>
            <person name="Ravel J."/>
            <person name="Rabinowicz P.D."/>
        </authorList>
    </citation>
    <scope>NUCLEOTIDE SEQUENCE [LARGE SCALE GENOMIC DNA]</scope>
    <source>
        <strain evidence="16">cv. Hale</strain>
    </source>
</reference>
<evidence type="ECO:0000256" key="14">
    <source>
        <dbReference type="SAM" id="Phobius"/>
    </source>
</evidence>
<dbReference type="GO" id="GO:0020037">
    <property type="term" value="F:heme binding"/>
    <property type="evidence" value="ECO:0007669"/>
    <property type="project" value="InterPro"/>
</dbReference>
<evidence type="ECO:0000313" key="16">
    <source>
        <dbReference type="Proteomes" id="UP000008311"/>
    </source>
</evidence>
<dbReference type="PANTHER" id="PTHR24298:SF800">
    <property type="entry name" value="CYTOCHROME P450 89A2-RELATED"/>
    <property type="match status" value="1"/>
</dbReference>
<dbReference type="PROSITE" id="PS00086">
    <property type="entry name" value="CYTOCHROME_P450"/>
    <property type="match status" value="1"/>
</dbReference>
<dbReference type="InterPro" id="IPR001128">
    <property type="entry name" value="Cyt_P450"/>
</dbReference>
<evidence type="ECO:0000256" key="9">
    <source>
        <dbReference type="ARBA" id="ARBA00023004"/>
    </source>
</evidence>
<feature type="transmembrane region" description="Helical" evidence="14">
    <location>
        <begin position="6"/>
        <end position="26"/>
    </location>
</feature>
<keyword evidence="5 14" id="KW-0812">Transmembrane</keyword>
<dbReference type="GO" id="GO:0016020">
    <property type="term" value="C:membrane"/>
    <property type="evidence" value="ECO:0000318"/>
    <property type="project" value="GO_Central"/>
</dbReference>
<dbReference type="KEGG" id="rcu:8284299"/>
<dbReference type="Proteomes" id="UP000008311">
    <property type="component" value="Unassembled WGS sequence"/>
</dbReference>
<keyword evidence="7 14" id="KW-1133">Transmembrane helix</keyword>
<comment type="similarity">
    <text evidence="3 13">Belongs to the cytochrome P450 family.</text>
</comment>
<keyword evidence="10 13" id="KW-0503">Monooxygenase</keyword>
<dbReference type="PANTHER" id="PTHR24298">
    <property type="entry name" value="FLAVONOID 3'-MONOOXYGENASE-RELATED"/>
    <property type="match status" value="1"/>
</dbReference>
<dbReference type="InParanoid" id="B9SDH2"/>
<dbReference type="FunFam" id="1.10.630.10:FF:000012">
    <property type="entry name" value="Cytochrome P450 family protein"/>
    <property type="match status" value="1"/>
</dbReference>
<evidence type="ECO:0000256" key="8">
    <source>
        <dbReference type="ARBA" id="ARBA00023002"/>
    </source>
</evidence>
<dbReference type="InterPro" id="IPR017972">
    <property type="entry name" value="Cyt_P450_CS"/>
</dbReference>
<dbReference type="EC" id="1.14.14.1" evidence="15"/>
<dbReference type="GO" id="GO:0005506">
    <property type="term" value="F:iron ion binding"/>
    <property type="evidence" value="ECO:0007669"/>
    <property type="project" value="InterPro"/>
</dbReference>
<keyword evidence="9 12" id="KW-0408">Iron</keyword>
<keyword evidence="6 12" id="KW-0479">Metal-binding</keyword>
<evidence type="ECO:0000313" key="15">
    <source>
        <dbReference type="EMBL" id="EEF38409.1"/>
    </source>
</evidence>
<dbReference type="CDD" id="cd11075">
    <property type="entry name" value="CYP77_89"/>
    <property type="match status" value="1"/>
</dbReference>
<evidence type="ECO:0000256" key="5">
    <source>
        <dbReference type="ARBA" id="ARBA00022692"/>
    </source>
</evidence>